<dbReference type="InterPro" id="IPR002921">
    <property type="entry name" value="Fungal_lipase-type"/>
</dbReference>
<feature type="domain" description="Fungal lipase-type" evidence="1">
    <location>
        <begin position="84"/>
        <end position="248"/>
    </location>
</feature>
<dbReference type="AlphaFoldDB" id="A0A947GFZ2"/>
<reference evidence="2" key="1">
    <citation type="submission" date="2020-11" db="EMBL/GenBank/DDBJ databases">
        <authorList>
            <person name="Konstantinou D."/>
            <person name="Gkelis S."/>
            <person name="Popin R."/>
            <person name="Fewer D."/>
            <person name="Sivonen K."/>
        </authorList>
    </citation>
    <scope>NUCLEOTIDE SEQUENCE</scope>
    <source>
        <strain evidence="2">TAU-MAC 1115</strain>
    </source>
</reference>
<dbReference type="GO" id="GO:0006629">
    <property type="term" value="P:lipid metabolic process"/>
    <property type="evidence" value="ECO:0007669"/>
    <property type="project" value="InterPro"/>
</dbReference>
<evidence type="ECO:0000259" key="1">
    <source>
        <dbReference type="Pfam" id="PF01764"/>
    </source>
</evidence>
<dbReference type="Proteomes" id="UP000717364">
    <property type="component" value="Unassembled WGS sequence"/>
</dbReference>
<comment type="caution">
    <text evidence="2">The sequence shown here is derived from an EMBL/GenBank/DDBJ whole genome shotgun (WGS) entry which is preliminary data.</text>
</comment>
<gene>
    <name evidence="2" type="ORF">IXB50_01170</name>
</gene>
<dbReference type="PANTHER" id="PTHR45856:SF24">
    <property type="entry name" value="FUNGAL LIPASE-LIKE DOMAIN-CONTAINING PROTEIN"/>
    <property type="match status" value="1"/>
</dbReference>
<evidence type="ECO:0000313" key="2">
    <source>
        <dbReference type="EMBL" id="MBT9314034.1"/>
    </source>
</evidence>
<sequence>MASRNVLDPTKSSFDIDRARQLLYLGKLARKRFKAGPDQLLNSLPGESGSDYTVLQDLLFSQIFFLRKKSVVFGFVAQRDNEFFIVFRGSQTIGDWVSNTRFYQSWKPLEVEVPGKSDPVAVPGYVHKGFRAQYTRPDPKRPAGLQSISESIRTTFAKHFDESKPIDQRRIYIAGHSLGGALATLAAAELRTIYKDAEIYLYTSASPRVGNSDFEDFFDAEGKSEGIKKTKAFRIFNTVDAVPNLPPRFESPMEGPKYVHVGEPFAFTNNSRGRLPQRLQYQHTLPIYACALGLDPEDYRYDDKPLPFNC</sequence>
<dbReference type="InterPro" id="IPR029058">
    <property type="entry name" value="AB_hydrolase_fold"/>
</dbReference>
<proteinExistence type="predicted"/>
<dbReference type="Gene3D" id="3.40.50.1820">
    <property type="entry name" value="alpha/beta hydrolase"/>
    <property type="match status" value="1"/>
</dbReference>
<dbReference type="InterPro" id="IPR051218">
    <property type="entry name" value="Sec_MonoDiacylglyc_Lipase"/>
</dbReference>
<accession>A0A947GFZ2</accession>
<reference evidence="2" key="2">
    <citation type="journal article" date="2021" name="Mar. Drugs">
        <title>Genome Reduction and Secondary Metabolism of the Marine Sponge-Associated Cyanobacterium Leptothoe.</title>
        <authorList>
            <person name="Konstantinou D."/>
            <person name="Popin R.V."/>
            <person name="Fewer D.P."/>
            <person name="Sivonen K."/>
            <person name="Gkelis S."/>
        </authorList>
    </citation>
    <scope>NUCLEOTIDE SEQUENCE</scope>
    <source>
        <strain evidence="2">TAU-MAC 1115</strain>
    </source>
</reference>
<dbReference type="SUPFAM" id="SSF53474">
    <property type="entry name" value="alpha/beta-Hydrolases"/>
    <property type="match status" value="1"/>
</dbReference>
<keyword evidence="3" id="KW-1185">Reference proteome</keyword>
<organism evidence="2 3">
    <name type="scientific">Leptothoe spongobia TAU-MAC 1115</name>
    <dbReference type="NCBI Taxonomy" id="1967444"/>
    <lineage>
        <taxon>Bacteria</taxon>
        <taxon>Bacillati</taxon>
        <taxon>Cyanobacteriota</taxon>
        <taxon>Cyanophyceae</taxon>
        <taxon>Nodosilineales</taxon>
        <taxon>Cymatolegaceae</taxon>
        <taxon>Leptothoe</taxon>
        <taxon>Leptothoe spongobia</taxon>
    </lineage>
</organism>
<dbReference type="PANTHER" id="PTHR45856">
    <property type="entry name" value="ALPHA/BETA-HYDROLASES SUPERFAMILY PROTEIN"/>
    <property type="match status" value="1"/>
</dbReference>
<dbReference type="Pfam" id="PF01764">
    <property type="entry name" value="Lipase_3"/>
    <property type="match status" value="1"/>
</dbReference>
<dbReference type="EMBL" id="JADOES010000002">
    <property type="protein sequence ID" value="MBT9314034.1"/>
    <property type="molecule type" value="Genomic_DNA"/>
</dbReference>
<protein>
    <submittedName>
        <fullName evidence="2">Lipase family protein</fullName>
    </submittedName>
</protein>
<dbReference type="CDD" id="cd00519">
    <property type="entry name" value="Lipase_3"/>
    <property type="match status" value="1"/>
</dbReference>
<name>A0A947GFZ2_9CYAN</name>
<dbReference type="RefSeq" id="WP_215607106.1">
    <property type="nucleotide sequence ID" value="NZ_JADOES010000002.1"/>
</dbReference>
<evidence type="ECO:0000313" key="3">
    <source>
        <dbReference type="Proteomes" id="UP000717364"/>
    </source>
</evidence>